<evidence type="ECO:0000313" key="3">
    <source>
        <dbReference type="Proteomes" id="UP000449969"/>
    </source>
</evidence>
<evidence type="ECO:0000256" key="1">
    <source>
        <dbReference type="ARBA" id="ARBA00001954"/>
    </source>
</evidence>
<keyword evidence="2" id="KW-0223">Dioxygenase</keyword>
<keyword evidence="3" id="KW-1185">Reference proteome</keyword>
<dbReference type="RefSeq" id="WP_157326843.1">
    <property type="nucleotide sequence ID" value="NZ_JANADL010000020.1"/>
</dbReference>
<dbReference type="EMBL" id="WQNE01000001">
    <property type="protein sequence ID" value="MVT71594.1"/>
    <property type="molecule type" value="Genomic_DNA"/>
</dbReference>
<sequence length="275" mass="30748">MTEASVARYGVHTQARSSNALDRAIEQIKLLGFAVVDGGFDAEGLRRLASTFDRVLESTQSLYGGRDELKRIDEHNTIRVPLAHDRLFLDLAMNANVLEVCRQLIGDYIILNQQNGIINPPNAQTYNQAAYHRDLPYQHFVSSRPLAINALFCLDPFTLENGSTLVVPASHKEEAFPSDLTVEALQKTVTAPAGSFLVLDAMLFHRGGVNQTSSPRRAVNHLYTIPLMRQQINLPSFLGPDYTEDKQTRRLLGYEVETPRDVSAFYGARRSRMST</sequence>
<proteinExistence type="predicted"/>
<dbReference type="Gene3D" id="2.60.120.620">
    <property type="entry name" value="q2cbj1_9rhob like domain"/>
    <property type="match status" value="1"/>
</dbReference>
<protein>
    <submittedName>
        <fullName evidence="2">Phytanoyl-CoA dioxygenase</fullName>
    </submittedName>
</protein>
<comment type="cofactor">
    <cofactor evidence="1">
        <name>Fe(2+)</name>
        <dbReference type="ChEBI" id="CHEBI:29033"/>
    </cofactor>
</comment>
<dbReference type="PANTHER" id="PTHR20883:SF48">
    <property type="entry name" value="ECTOINE DIOXYGENASE"/>
    <property type="match status" value="1"/>
</dbReference>
<gene>
    <name evidence="2" type="ORF">GPL20_00425</name>
</gene>
<dbReference type="Pfam" id="PF05721">
    <property type="entry name" value="PhyH"/>
    <property type="match status" value="1"/>
</dbReference>
<comment type="caution">
    <text evidence="2">The sequence shown here is derived from an EMBL/GenBank/DDBJ whole genome shotgun (WGS) entry which is preliminary data.</text>
</comment>
<dbReference type="OrthoDB" id="9796766at2"/>
<dbReference type="PANTHER" id="PTHR20883">
    <property type="entry name" value="PHYTANOYL-COA DIOXYGENASE DOMAIN CONTAINING 1"/>
    <property type="match status" value="1"/>
</dbReference>
<name>A0A844T6A7_9BRAD</name>
<dbReference type="SUPFAM" id="SSF51197">
    <property type="entry name" value="Clavaminate synthase-like"/>
    <property type="match status" value="1"/>
</dbReference>
<organism evidence="2 3">
    <name type="scientific">Bradyrhizobium cajani</name>
    <dbReference type="NCBI Taxonomy" id="1928661"/>
    <lineage>
        <taxon>Bacteria</taxon>
        <taxon>Pseudomonadati</taxon>
        <taxon>Pseudomonadota</taxon>
        <taxon>Alphaproteobacteria</taxon>
        <taxon>Hyphomicrobiales</taxon>
        <taxon>Nitrobacteraceae</taxon>
        <taxon>Bradyrhizobium</taxon>
    </lineage>
</organism>
<dbReference type="InterPro" id="IPR008775">
    <property type="entry name" value="Phytyl_CoA_dOase-like"/>
</dbReference>
<dbReference type="GO" id="GO:0016706">
    <property type="term" value="F:2-oxoglutarate-dependent dioxygenase activity"/>
    <property type="evidence" value="ECO:0007669"/>
    <property type="project" value="UniProtKB-ARBA"/>
</dbReference>
<reference evidence="2 3" key="1">
    <citation type="submission" date="2019-12" db="EMBL/GenBank/DDBJ databases">
        <title>Draft genome sequences Bradyrhizobium cajani AMBPC1010, Bradyrhizobium pachyrhizi AMBPC1040 and Bradyrhizobium yuanmingense ALSPC3051, three plant growth promoting strains isolated from nodules of Cajanus cajan L. in Dominican Republic.</title>
        <authorList>
            <person name="Flores-Felix J.D."/>
            <person name="Araujo J."/>
            <person name="Diaz-Alcantara C."/>
            <person name="Gonzalez-Andres F."/>
            <person name="Velazquez E."/>
        </authorList>
    </citation>
    <scope>NUCLEOTIDE SEQUENCE [LARGE SCALE GENOMIC DNA]</scope>
    <source>
        <strain evidence="2 3">1010</strain>
    </source>
</reference>
<keyword evidence="2" id="KW-0560">Oxidoreductase</keyword>
<dbReference type="GO" id="GO:0005506">
    <property type="term" value="F:iron ion binding"/>
    <property type="evidence" value="ECO:0007669"/>
    <property type="project" value="UniProtKB-ARBA"/>
</dbReference>
<accession>A0A844T6A7</accession>
<evidence type="ECO:0000313" key="2">
    <source>
        <dbReference type="EMBL" id="MVT71594.1"/>
    </source>
</evidence>
<dbReference type="Proteomes" id="UP000449969">
    <property type="component" value="Unassembled WGS sequence"/>
</dbReference>
<dbReference type="AlphaFoldDB" id="A0A844T6A7"/>